<dbReference type="Gene3D" id="2.60.120.700">
    <property type="entry name" value="Peptidase G1"/>
    <property type="match status" value="1"/>
</dbReference>
<dbReference type="GO" id="GO:0070007">
    <property type="term" value="F:glutamic-type endopeptidase activity"/>
    <property type="evidence" value="ECO:0007669"/>
    <property type="project" value="InterPro"/>
</dbReference>
<comment type="caution">
    <text evidence="3">The sequence shown here is derived from an EMBL/GenBank/DDBJ whole genome shotgun (WGS) entry which is preliminary data.</text>
</comment>
<dbReference type="SUPFAM" id="SSF49899">
    <property type="entry name" value="Concanavalin A-like lectins/glucanases"/>
    <property type="match status" value="1"/>
</dbReference>
<organism evidence="3 4">
    <name type="scientific">Extremus antarcticus</name>
    <dbReference type="NCBI Taxonomy" id="702011"/>
    <lineage>
        <taxon>Eukaryota</taxon>
        <taxon>Fungi</taxon>
        <taxon>Dikarya</taxon>
        <taxon>Ascomycota</taxon>
        <taxon>Pezizomycotina</taxon>
        <taxon>Dothideomycetes</taxon>
        <taxon>Dothideomycetidae</taxon>
        <taxon>Mycosphaerellales</taxon>
        <taxon>Extremaceae</taxon>
        <taxon>Extremus</taxon>
    </lineage>
</organism>
<reference evidence="3" key="1">
    <citation type="submission" date="2023-04" db="EMBL/GenBank/DDBJ databases">
        <title>Black Yeasts Isolated from many extreme environments.</title>
        <authorList>
            <person name="Coleine C."/>
            <person name="Stajich J.E."/>
            <person name="Selbmann L."/>
        </authorList>
    </citation>
    <scope>NUCLEOTIDE SEQUENCE</scope>
    <source>
        <strain evidence="3">CCFEE 5312</strain>
    </source>
</reference>
<dbReference type="CDD" id="cd13426">
    <property type="entry name" value="Peptidase_G1"/>
    <property type="match status" value="1"/>
</dbReference>
<feature type="signal peptide" evidence="2">
    <location>
        <begin position="1"/>
        <end position="17"/>
    </location>
</feature>
<dbReference type="InterPro" id="IPR038656">
    <property type="entry name" value="Peptidase_G1_sf"/>
</dbReference>
<name>A0AAJ0D4N2_9PEZI</name>
<accession>A0AAJ0D4N2</accession>
<evidence type="ECO:0000313" key="4">
    <source>
        <dbReference type="Proteomes" id="UP001271007"/>
    </source>
</evidence>
<keyword evidence="4" id="KW-1185">Reference proteome</keyword>
<proteinExistence type="predicted"/>
<dbReference type="AlphaFoldDB" id="A0AAJ0D4N2"/>
<gene>
    <name evidence="3" type="ORF">LTR09_012776</name>
</gene>
<dbReference type="PANTHER" id="PTHR37536">
    <property type="entry name" value="PUTATIVE (AFU_ORTHOLOGUE AFUA_3G02970)-RELATED"/>
    <property type="match status" value="1"/>
</dbReference>
<dbReference type="InterPro" id="IPR013320">
    <property type="entry name" value="ConA-like_dom_sf"/>
</dbReference>
<dbReference type="Proteomes" id="UP001271007">
    <property type="component" value="Unassembled WGS sequence"/>
</dbReference>
<dbReference type="InterPro" id="IPR000250">
    <property type="entry name" value="Peptidase_G1"/>
</dbReference>
<evidence type="ECO:0000313" key="3">
    <source>
        <dbReference type="EMBL" id="KAK3045666.1"/>
    </source>
</evidence>
<protein>
    <submittedName>
        <fullName evidence="3">Uncharacterized protein</fullName>
    </submittedName>
</protein>
<dbReference type="EMBL" id="JAWDJX010000175">
    <property type="protein sequence ID" value="KAK3045666.1"/>
    <property type="molecule type" value="Genomic_DNA"/>
</dbReference>
<keyword evidence="2" id="KW-0732">Signal</keyword>
<dbReference type="Pfam" id="PF01828">
    <property type="entry name" value="Peptidase_A4"/>
    <property type="match status" value="1"/>
</dbReference>
<dbReference type="GO" id="GO:0006508">
    <property type="term" value="P:proteolysis"/>
    <property type="evidence" value="ECO:0007669"/>
    <property type="project" value="InterPro"/>
</dbReference>
<feature type="chain" id="PRO_5042605116" evidence="2">
    <location>
        <begin position="18"/>
        <end position="271"/>
    </location>
</feature>
<dbReference type="PANTHER" id="PTHR37536:SF1">
    <property type="entry name" value="ASPERGILLOPEPSIN, PUTAITVE (AFU_ORTHOLOGUE AFUA_7G01200)"/>
    <property type="match status" value="1"/>
</dbReference>
<evidence type="ECO:0000256" key="1">
    <source>
        <dbReference type="PIRSR" id="PIRSR600250-50"/>
    </source>
</evidence>
<evidence type="ECO:0000256" key="2">
    <source>
        <dbReference type="SAM" id="SignalP"/>
    </source>
</evidence>
<sequence length="271" mass="29285">MLKWLTMLCSFAAISSAAPTELHRLAQHRSIRPFSHPGSTHSTGLCITSAGLNGTTVSAAEYSSNWAGAVATDQNVTSVSGVFTVPRTRVPSESSRDVQYGAAAWVGIDGWTCGSAILQTGVTMTVRNGQATYSAWYEWFPDYMRTFSSLKVIPGDEIKATVEARSRTSGTATVENLTTGKKAQHTWRDASDLGELCQTNAEWIVEDFSVGGKLIPFADFGRVRFENASYVAVGQTHGVRGAMEVNIAHDNDVLARCRKEGRSAVECTYEG</sequence>
<feature type="active site" description="Proton acceptor" evidence="1">
    <location>
        <position position="206"/>
    </location>
</feature>
<dbReference type="PRINTS" id="PR00977">
    <property type="entry name" value="SCYTLDPTASE"/>
</dbReference>